<keyword evidence="1" id="KW-0547">Nucleotide-binding</keyword>
<dbReference type="InterPro" id="IPR027417">
    <property type="entry name" value="P-loop_NTPase"/>
</dbReference>
<sequence length="190" mass="21740">RGKVVFAGPSASGKTSILYRIEMDEYFTDNPPTLTTSFLNKEFVFQGHTINLNFWDTAGQERFNAVSQNYFRSAQVILICFDLTSQKSFDSMKFWVNSAKQKTDGQTKKIIIGNKSDLVESIILNEEHVKDFLETITEKTDNEFSYMETSAKSGVGIKELIVKITEKYLQTTQFKENDDKTVKLGKKEKK</sequence>
<gene>
    <name evidence="2" type="ORF">TPC1_13320</name>
</gene>
<dbReference type="AlphaFoldDB" id="A0A146KFS2"/>
<dbReference type="PRINTS" id="PR00449">
    <property type="entry name" value="RASTRNSFRMNG"/>
</dbReference>
<dbReference type="InterPro" id="IPR001806">
    <property type="entry name" value="Small_GTPase"/>
</dbReference>
<dbReference type="SUPFAM" id="SSF52540">
    <property type="entry name" value="P-loop containing nucleoside triphosphate hydrolases"/>
    <property type="match status" value="1"/>
</dbReference>
<dbReference type="FunFam" id="3.40.50.300:FF:001329">
    <property type="entry name" value="Small GTP-binding protein, putative"/>
    <property type="match status" value="1"/>
</dbReference>
<name>A0A146KFS2_9EUKA</name>
<dbReference type="PROSITE" id="PS51421">
    <property type="entry name" value="RAS"/>
    <property type="match status" value="1"/>
</dbReference>
<dbReference type="PROSITE" id="PS51419">
    <property type="entry name" value="RAB"/>
    <property type="match status" value="1"/>
</dbReference>
<protein>
    <submittedName>
        <fullName evidence="2">Rab-like protein</fullName>
    </submittedName>
</protein>
<dbReference type="SMART" id="SM00174">
    <property type="entry name" value="RHO"/>
    <property type="match status" value="1"/>
</dbReference>
<organism evidence="2">
    <name type="scientific">Trepomonas sp. PC1</name>
    <dbReference type="NCBI Taxonomy" id="1076344"/>
    <lineage>
        <taxon>Eukaryota</taxon>
        <taxon>Metamonada</taxon>
        <taxon>Diplomonadida</taxon>
        <taxon>Hexamitidae</taxon>
        <taxon>Hexamitinae</taxon>
        <taxon>Trepomonas</taxon>
    </lineage>
</organism>
<dbReference type="GO" id="GO:0003924">
    <property type="term" value="F:GTPase activity"/>
    <property type="evidence" value="ECO:0007669"/>
    <property type="project" value="InterPro"/>
</dbReference>
<feature type="non-terminal residue" evidence="2">
    <location>
        <position position="190"/>
    </location>
</feature>
<proteinExistence type="predicted"/>
<dbReference type="Gene3D" id="3.40.50.300">
    <property type="entry name" value="P-loop containing nucleotide triphosphate hydrolases"/>
    <property type="match status" value="1"/>
</dbReference>
<evidence type="ECO:0000313" key="2">
    <source>
        <dbReference type="EMBL" id="JAP94139.1"/>
    </source>
</evidence>
<dbReference type="GO" id="GO:0005525">
    <property type="term" value="F:GTP binding"/>
    <property type="evidence" value="ECO:0007669"/>
    <property type="project" value="InterPro"/>
</dbReference>
<dbReference type="SMART" id="SM00175">
    <property type="entry name" value="RAB"/>
    <property type="match status" value="1"/>
</dbReference>
<dbReference type="CDD" id="cd00154">
    <property type="entry name" value="Rab"/>
    <property type="match status" value="1"/>
</dbReference>
<dbReference type="Pfam" id="PF00071">
    <property type="entry name" value="Ras"/>
    <property type="match status" value="1"/>
</dbReference>
<dbReference type="PANTHER" id="PTHR47978">
    <property type="match status" value="1"/>
</dbReference>
<dbReference type="NCBIfam" id="TIGR00231">
    <property type="entry name" value="small_GTP"/>
    <property type="match status" value="1"/>
</dbReference>
<accession>A0A146KFS2</accession>
<feature type="non-terminal residue" evidence="2">
    <location>
        <position position="1"/>
    </location>
</feature>
<reference evidence="2" key="1">
    <citation type="submission" date="2015-07" db="EMBL/GenBank/DDBJ databases">
        <title>Adaptation to a free-living lifestyle via gene acquisitions in the diplomonad Trepomonas sp. PC1.</title>
        <authorList>
            <person name="Xu F."/>
            <person name="Jerlstrom-Hultqvist J."/>
            <person name="Kolisko M."/>
            <person name="Simpson A.G.B."/>
            <person name="Roger A.J."/>
            <person name="Svard S.G."/>
            <person name="Andersson J.O."/>
        </authorList>
    </citation>
    <scope>NUCLEOTIDE SEQUENCE</scope>
    <source>
        <strain evidence="2">PC1</strain>
    </source>
</reference>
<evidence type="ECO:0000256" key="1">
    <source>
        <dbReference type="ARBA" id="ARBA00022741"/>
    </source>
</evidence>
<dbReference type="EMBL" id="GDID01002467">
    <property type="protein sequence ID" value="JAP94139.1"/>
    <property type="molecule type" value="Transcribed_RNA"/>
</dbReference>
<dbReference type="SMART" id="SM00173">
    <property type="entry name" value="RAS"/>
    <property type="match status" value="1"/>
</dbReference>
<dbReference type="InterPro" id="IPR005225">
    <property type="entry name" value="Small_GTP-bd"/>
</dbReference>